<organism evidence="2 3">
    <name type="scientific">Rhizoctonia solani AG-3 Rhs1AP</name>
    <dbReference type="NCBI Taxonomy" id="1086054"/>
    <lineage>
        <taxon>Eukaryota</taxon>
        <taxon>Fungi</taxon>
        <taxon>Dikarya</taxon>
        <taxon>Basidiomycota</taxon>
        <taxon>Agaricomycotina</taxon>
        <taxon>Agaricomycetes</taxon>
        <taxon>Cantharellales</taxon>
        <taxon>Ceratobasidiaceae</taxon>
        <taxon>Rhizoctonia</taxon>
    </lineage>
</organism>
<proteinExistence type="predicted"/>
<name>X8J2E8_9AGAM</name>
<dbReference type="AlphaFoldDB" id="X8J2E8"/>
<dbReference type="EMBL" id="JATN01000322">
    <property type="protein sequence ID" value="EUC56082.1"/>
    <property type="molecule type" value="Genomic_DNA"/>
</dbReference>
<feature type="region of interest" description="Disordered" evidence="1">
    <location>
        <begin position="69"/>
        <end position="88"/>
    </location>
</feature>
<protein>
    <submittedName>
        <fullName evidence="2">Uncharacterized protein</fullName>
    </submittedName>
</protein>
<evidence type="ECO:0000313" key="3">
    <source>
        <dbReference type="Proteomes" id="UP000030108"/>
    </source>
</evidence>
<sequence>MPSNKLLNLPPPLLLPRHASNKRLQALKERKRPQPLSRRLQGTLPLLRAKPQQLQTMMKRLTRAELTQKTLSWSSNKSVVRGPRQSKC</sequence>
<evidence type="ECO:0000256" key="1">
    <source>
        <dbReference type="SAM" id="MobiDB-lite"/>
    </source>
</evidence>
<reference evidence="3" key="1">
    <citation type="journal article" date="2014" name="Genome Announc.">
        <title>Draft genome sequence of the plant-pathogenic soil fungus Rhizoctonia solani anastomosis group 3 strain Rhs1AP.</title>
        <authorList>
            <person name="Cubeta M.A."/>
            <person name="Thomas E."/>
            <person name="Dean R.A."/>
            <person name="Jabaji S."/>
            <person name="Neate S.M."/>
            <person name="Tavantzis S."/>
            <person name="Toda T."/>
            <person name="Vilgalys R."/>
            <person name="Bharathan N."/>
            <person name="Fedorova-Abrams N."/>
            <person name="Pakala S.B."/>
            <person name="Pakala S.M."/>
            <person name="Zafar N."/>
            <person name="Joardar V."/>
            <person name="Losada L."/>
            <person name="Nierman W.C."/>
        </authorList>
    </citation>
    <scope>NUCLEOTIDE SEQUENCE [LARGE SCALE GENOMIC DNA]</scope>
    <source>
        <strain evidence="3">AG-3</strain>
    </source>
</reference>
<comment type="caution">
    <text evidence="2">The sequence shown here is derived from an EMBL/GenBank/DDBJ whole genome shotgun (WGS) entry which is preliminary data.</text>
</comment>
<dbReference type="Proteomes" id="UP000030108">
    <property type="component" value="Unassembled WGS sequence"/>
</dbReference>
<accession>X8J2E8</accession>
<feature type="compositionally biased region" description="Polar residues" evidence="1">
    <location>
        <begin position="69"/>
        <end position="78"/>
    </location>
</feature>
<gene>
    <name evidence="2" type="ORF">RSOL_158900</name>
</gene>
<evidence type="ECO:0000313" key="2">
    <source>
        <dbReference type="EMBL" id="EUC56082.1"/>
    </source>
</evidence>